<dbReference type="Proteomes" id="UP000535501">
    <property type="component" value="Unassembled WGS sequence"/>
</dbReference>
<sequence>MHSLLSRYATPLVTGLFVVSLVSGIALFFHFQSGAFHSMHEWLSMVLILPFILHIWKNWRPFQNYFKRLPMALAIGVSIAASIPFAWPALTSTGPSTGNPAVAMAGVITGSPAAEVAPLFDQTEEAFLALLSEGGFPVSDARKTLREIAAESGKTDRDVVALLASMRK</sequence>
<dbReference type="EMBL" id="JACHEJ010000001">
    <property type="protein sequence ID" value="MBB6178692.1"/>
    <property type="molecule type" value="Genomic_DNA"/>
</dbReference>
<dbReference type="RefSeq" id="WP_077546567.1">
    <property type="nucleotide sequence ID" value="NZ_JACHEJ010000001.1"/>
</dbReference>
<evidence type="ECO:0000313" key="2">
    <source>
        <dbReference type="EMBL" id="MBB6178692.1"/>
    </source>
</evidence>
<name>A0A7W9YUL4_9HYPH</name>
<gene>
    <name evidence="2" type="ORF">HNQ75_000635</name>
</gene>
<feature type="transmembrane region" description="Helical" evidence="1">
    <location>
        <begin position="42"/>
        <end position="59"/>
    </location>
</feature>
<protein>
    <recommendedName>
        <fullName evidence="4">DUF4405 domain-containing protein</fullName>
    </recommendedName>
</protein>
<comment type="caution">
    <text evidence="2">The sequence shown here is derived from an EMBL/GenBank/DDBJ whole genome shotgun (WGS) entry which is preliminary data.</text>
</comment>
<keyword evidence="3" id="KW-1185">Reference proteome</keyword>
<keyword evidence="1" id="KW-1133">Transmembrane helix</keyword>
<evidence type="ECO:0000313" key="3">
    <source>
        <dbReference type="Proteomes" id="UP000535501"/>
    </source>
</evidence>
<evidence type="ECO:0000256" key="1">
    <source>
        <dbReference type="SAM" id="Phobius"/>
    </source>
</evidence>
<keyword evidence="1" id="KW-0472">Membrane</keyword>
<keyword evidence="1" id="KW-0812">Transmembrane</keyword>
<organism evidence="2 3">
    <name type="scientific">Pseudorhizobium flavum</name>
    <dbReference type="NCBI Taxonomy" id="1335061"/>
    <lineage>
        <taxon>Bacteria</taxon>
        <taxon>Pseudomonadati</taxon>
        <taxon>Pseudomonadota</taxon>
        <taxon>Alphaproteobacteria</taxon>
        <taxon>Hyphomicrobiales</taxon>
        <taxon>Rhizobiaceae</taxon>
        <taxon>Rhizobium/Agrobacterium group</taxon>
        <taxon>Pseudorhizobium</taxon>
    </lineage>
</organism>
<proteinExistence type="predicted"/>
<evidence type="ECO:0008006" key="4">
    <source>
        <dbReference type="Google" id="ProtNLM"/>
    </source>
</evidence>
<reference evidence="2 3" key="1">
    <citation type="submission" date="2020-08" db="EMBL/GenBank/DDBJ databases">
        <title>Genomic Encyclopedia of Type Strains, Phase IV (KMG-IV): sequencing the most valuable type-strain genomes for metagenomic binning, comparative biology and taxonomic classification.</title>
        <authorList>
            <person name="Goeker M."/>
        </authorList>
    </citation>
    <scope>NUCLEOTIDE SEQUENCE [LARGE SCALE GENOMIC DNA]</scope>
    <source>
        <strain evidence="2 3">DSM 102134</strain>
    </source>
</reference>
<feature type="transmembrane region" description="Helical" evidence="1">
    <location>
        <begin position="12"/>
        <end position="30"/>
    </location>
</feature>
<accession>A0A7W9YUL4</accession>
<feature type="transmembrane region" description="Helical" evidence="1">
    <location>
        <begin position="71"/>
        <end position="90"/>
    </location>
</feature>
<dbReference type="AlphaFoldDB" id="A0A7W9YUL4"/>